<keyword evidence="6" id="KW-0642">Proline metabolism</keyword>
<dbReference type="CDD" id="cd07123">
    <property type="entry name" value="ALDH_F4-17_P5CDH"/>
    <property type="match status" value="1"/>
</dbReference>
<dbReference type="InterPro" id="IPR018961">
    <property type="entry name" value="DnaJ_homolog_subfam-C_membr-28"/>
</dbReference>
<dbReference type="InterPro" id="IPR016160">
    <property type="entry name" value="Ald_DH_CS_CYS"/>
</dbReference>
<dbReference type="OrthoDB" id="5322683at2759"/>
<feature type="domain" description="Aldehyde dehydrogenase" evidence="12">
    <location>
        <begin position="70"/>
        <end position="517"/>
    </location>
</feature>
<dbReference type="SUPFAM" id="SSF53720">
    <property type="entry name" value="ALDH-like"/>
    <property type="match status" value="1"/>
</dbReference>
<dbReference type="PANTHER" id="PTHR42862:SF1">
    <property type="entry name" value="DELTA-1-PYRROLINE-5-CARBOXYLATE DEHYDROGENASE 2, ISOFORM A-RELATED"/>
    <property type="match status" value="1"/>
</dbReference>
<evidence type="ECO:0000256" key="11">
    <source>
        <dbReference type="SAM" id="MobiDB-lite"/>
    </source>
</evidence>
<evidence type="ECO:0000256" key="7">
    <source>
        <dbReference type="ARBA" id="ARBA00032259"/>
    </source>
</evidence>
<proteinExistence type="inferred from homology"/>
<dbReference type="InterPro" id="IPR050485">
    <property type="entry name" value="Proline_metab_enzyme"/>
</dbReference>
<keyword evidence="15" id="KW-1185">Reference proteome</keyword>
<feature type="domain" description="DnaJ homologue subfamily C member 28 conserved" evidence="13">
    <location>
        <begin position="761"/>
        <end position="822"/>
    </location>
</feature>
<feature type="compositionally biased region" description="Basic and acidic residues" evidence="11">
    <location>
        <begin position="704"/>
        <end position="726"/>
    </location>
</feature>
<comment type="pathway">
    <text evidence="1">Amino-acid degradation; L-proline degradation into L-glutamate; L-glutamate from L-proline: step 2/2.</text>
</comment>
<comment type="catalytic activity">
    <reaction evidence="8">
        <text>L-glutamate 5-semialdehyde + NAD(+) + H2O = L-glutamate + NADH + 2 H(+)</text>
        <dbReference type="Rhea" id="RHEA:30235"/>
        <dbReference type="ChEBI" id="CHEBI:15377"/>
        <dbReference type="ChEBI" id="CHEBI:15378"/>
        <dbReference type="ChEBI" id="CHEBI:29985"/>
        <dbReference type="ChEBI" id="CHEBI:57540"/>
        <dbReference type="ChEBI" id="CHEBI:57945"/>
        <dbReference type="ChEBI" id="CHEBI:58066"/>
        <dbReference type="EC" id="1.2.1.88"/>
    </reaction>
</comment>
<feature type="compositionally biased region" description="Low complexity" evidence="11">
    <location>
        <begin position="967"/>
        <end position="977"/>
    </location>
</feature>
<dbReference type="FunFam" id="3.40.605.10:FF:000006">
    <property type="entry name" value="1-pyrroline-5-carboxylate dehydrogenase"/>
    <property type="match status" value="1"/>
</dbReference>
<dbReference type="InterPro" id="IPR005931">
    <property type="entry name" value="P5CDH/ALDH4A1"/>
</dbReference>
<dbReference type="GO" id="GO:0010133">
    <property type="term" value="P:L-proline catabolic process to L-glutamate"/>
    <property type="evidence" value="ECO:0007669"/>
    <property type="project" value="UniProtKB-UniPathway"/>
</dbReference>
<reference evidence="14 15" key="1">
    <citation type="submission" date="2019-02" db="EMBL/GenBank/DDBJ databases">
        <title>Genome sequencing of the rare red list fungi Bondarzewia mesenterica.</title>
        <authorList>
            <person name="Buettner E."/>
            <person name="Kellner H."/>
        </authorList>
    </citation>
    <scope>NUCLEOTIDE SEQUENCE [LARGE SCALE GENOMIC DNA]</scope>
    <source>
        <strain evidence="14 15">DSM 108281</strain>
    </source>
</reference>
<dbReference type="InterPro" id="IPR029510">
    <property type="entry name" value="Ald_DH_CS_GLU"/>
</dbReference>
<dbReference type="GO" id="GO:0005759">
    <property type="term" value="C:mitochondrial matrix"/>
    <property type="evidence" value="ECO:0007669"/>
    <property type="project" value="TreeGrafter"/>
</dbReference>
<keyword evidence="4 10" id="KW-0560">Oxidoreductase</keyword>
<evidence type="ECO:0000259" key="12">
    <source>
        <dbReference type="Pfam" id="PF00171"/>
    </source>
</evidence>
<dbReference type="Pfam" id="PF00171">
    <property type="entry name" value="Aldedh"/>
    <property type="match status" value="1"/>
</dbReference>
<dbReference type="AlphaFoldDB" id="A0A4S4LEU9"/>
<dbReference type="Proteomes" id="UP000310158">
    <property type="component" value="Unassembled WGS sequence"/>
</dbReference>
<feature type="active site" evidence="9">
    <location>
        <position position="298"/>
    </location>
</feature>
<gene>
    <name evidence="14" type="ORF">EW146_g9060</name>
</gene>
<comment type="similarity">
    <text evidence="2 10">Belongs to the aldehyde dehydrogenase family.</text>
</comment>
<evidence type="ECO:0000259" key="13">
    <source>
        <dbReference type="Pfam" id="PF09350"/>
    </source>
</evidence>
<dbReference type="UniPathway" id="UPA00261">
    <property type="reaction ID" value="UER00374"/>
</dbReference>
<dbReference type="NCBIfam" id="TIGR01236">
    <property type="entry name" value="D1pyr5carbox1"/>
    <property type="match status" value="1"/>
</dbReference>
<dbReference type="EMBL" id="SGPL01000715">
    <property type="protein sequence ID" value="THH08240.1"/>
    <property type="molecule type" value="Genomic_DNA"/>
</dbReference>
<dbReference type="InterPro" id="IPR016162">
    <property type="entry name" value="Ald_DH_N"/>
</dbReference>
<evidence type="ECO:0000256" key="1">
    <source>
        <dbReference type="ARBA" id="ARBA00004786"/>
    </source>
</evidence>
<dbReference type="Pfam" id="PF09350">
    <property type="entry name" value="DJC28_CD"/>
    <property type="match status" value="1"/>
</dbReference>
<evidence type="ECO:0000256" key="3">
    <source>
        <dbReference type="ARBA" id="ARBA00012884"/>
    </source>
</evidence>
<feature type="region of interest" description="Disordered" evidence="11">
    <location>
        <begin position="541"/>
        <end position="582"/>
    </location>
</feature>
<dbReference type="InterPro" id="IPR016161">
    <property type="entry name" value="Ald_DH/histidinol_DH"/>
</dbReference>
<dbReference type="Gene3D" id="3.40.605.10">
    <property type="entry name" value="Aldehyde Dehydrogenase, Chain A, domain 1"/>
    <property type="match status" value="1"/>
</dbReference>
<evidence type="ECO:0000256" key="6">
    <source>
        <dbReference type="ARBA" id="ARBA00023062"/>
    </source>
</evidence>
<dbReference type="Gene3D" id="3.40.309.10">
    <property type="entry name" value="Aldehyde Dehydrogenase, Chain A, domain 2"/>
    <property type="match status" value="1"/>
</dbReference>
<evidence type="ECO:0000313" key="15">
    <source>
        <dbReference type="Proteomes" id="UP000310158"/>
    </source>
</evidence>
<feature type="compositionally biased region" description="Low complexity" evidence="11">
    <location>
        <begin position="570"/>
        <end position="581"/>
    </location>
</feature>
<evidence type="ECO:0000256" key="5">
    <source>
        <dbReference type="ARBA" id="ARBA00023027"/>
    </source>
</evidence>
<dbReference type="InterPro" id="IPR015590">
    <property type="entry name" value="Aldehyde_DH_dom"/>
</dbReference>
<name>A0A4S4LEU9_9AGAM</name>
<accession>A0A4S4LEU9</accession>
<evidence type="ECO:0000256" key="10">
    <source>
        <dbReference type="RuleBase" id="RU003345"/>
    </source>
</evidence>
<feature type="region of interest" description="Disordered" evidence="11">
    <location>
        <begin position="956"/>
        <end position="977"/>
    </location>
</feature>
<evidence type="ECO:0000256" key="4">
    <source>
        <dbReference type="ARBA" id="ARBA00023002"/>
    </source>
</evidence>
<dbReference type="PANTHER" id="PTHR42862">
    <property type="entry name" value="DELTA-1-PYRROLINE-5-CARBOXYLATE DEHYDROGENASE 1, ISOFORM A-RELATED"/>
    <property type="match status" value="1"/>
</dbReference>
<organism evidence="14 15">
    <name type="scientific">Bondarzewia mesenterica</name>
    <dbReference type="NCBI Taxonomy" id="1095465"/>
    <lineage>
        <taxon>Eukaryota</taxon>
        <taxon>Fungi</taxon>
        <taxon>Dikarya</taxon>
        <taxon>Basidiomycota</taxon>
        <taxon>Agaricomycotina</taxon>
        <taxon>Agaricomycetes</taxon>
        <taxon>Russulales</taxon>
        <taxon>Bondarzewiaceae</taxon>
        <taxon>Bondarzewia</taxon>
    </lineage>
</organism>
<keyword evidence="5" id="KW-0520">NAD</keyword>
<feature type="region of interest" description="Disordered" evidence="11">
    <location>
        <begin position="606"/>
        <end position="731"/>
    </location>
</feature>
<dbReference type="GO" id="GO:0003842">
    <property type="term" value="F:L-glutamate gamma-semialdehyde dehydrogenase activity"/>
    <property type="evidence" value="ECO:0007669"/>
    <property type="project" value="UniProtKB-EC"/>
</dbReference>
<dbReference type="InterPro" id="IPR016163">
    <property type="entry name" value="Ald_DH_C"/>
</dbReference>
<feature type="compositionally biased region" description="Low complexity" evidence="11">
    <location>
        <begin position="692"/>
        <end position="703"/>
    </location>
</feature>
<evidence type="ECO:0000256" key="9">
    <source>
        <dbReference type="PROSITE-ProRule" id="PRU10007"/>
    </source>
</evidence>
<comment type="caution">
    <text evidence="14">The sequence shown here is derived from an EMBL/GenBank/DDBJ whole genome shotgun (WGS) entry which is preliminary data.</text>
</comment>
<protein>
    <recommendedName>
        <fullName evidence="7">L-glutamate gamma-semialdehyde dehydrogenase</fullName>
        <ecNumber evidence="3">1.2.1.88</ecNumber>
    </recommendedName>
    <alternativeName>
        <fullName evidence="7">L-glutamate gamma-semialdehyde dehydrogenase</fullName>
    </alternativeName>
</protein>
<sequence>MASAQLASFKVPVIENEPMLSYSVGSPERKALEAAIVQMEQELPFEVPCVINGKPVKTGKLAKQPIPSDHARHLCTYHEADQATVASAIDGALAAKKEWEAMPWNDRAAIFLKAADLVSKKYRYKLMAATILGQGKNAWQAEIDAAAELSDFFRFGVKYVEELYSQQPSKNAAGCWNRVEYRPLEGFVLAVSPFNFTAIGGNLPGAPALVGNVVVWKPSPAATYSNYIVYQILLEAGVPPGVIQFVPGPPAEVVAQAIGNPNFAALHFTGSTFIFKKLWKDIAANLDKYKGYPRIVGETGGKNFHIVHPSAEIRNAVLQTVRGAFEYQGQKCSALSRLYVASSVWKGGFKDLLLSEIAKIKVGAPQDFSNYMGPVIGRPAFDKITGYIQKAKEAGGEILIGGSGDDSKGYFIQPTVILTKDPKSITMREEIFGPVITAYVYEDADFEQTLDLVNTTSEYALTGAIFASDRKALITATNKLRDAAGNVYYNEKCTGAVVGQQPFGGARASGTNDKAGSISIFYRPWRSFSWSSTCRNNTTDRRASSKLFADAARESEADRGKPPPRKLPVNTGENENWTGEESMQDAVLRMLVDKYKPLRSGTIRSAEEKLKQAPPQISTAQPPSPDLSANTLATVLSPSQSSGSASTPSGSGKTFSANEPLLPSIPGHRPWHTTFKAPSHATTSSIRYGHFPSPSSSRVASSADLKDDKARRLDKETKKRTQDARRLTNAREGTLDYRLGIKGHQGHTRPNPAGMKGWRSLVEERIEKARLQGAFNAVKGRGQPIQRQTDEGNPFIAREEYLMNRIVQRQGAAPPWVEIQGGLCNTSDKDMILNLSNPELESAVSSFREIIRQSWTRRAIRMLTTSQPAALLPALTLSDVQALRDEEWEARERAYHDTALDELNSLVRKYNAMAPYAVRRPYHVRAVELDRAYKDSGEEILQGLARRLQDPTMGGLGTVFGDESDDGQSGSGASAVDQDSTAVLRIRDVIRGWFRWRS</sequence>
<feature type="compositionally biased region" description="Polar residues" evidence="11">
    <location>
        <begin position="615"/>
        <end position="636"/>
    </location>
</feature>
<feature type="compositionally biased region" description="Low complexity" evidence="11">
    <location>
        <begin position="637"/>
        <end position="652"/>
    </location>
</feature>
<evidence type="ECO:0000256" key="8">
    <source>
        <dbReference type="ARBA" id="ARBA00048142"/>
    </source>
</evidence>
<evidence type="ECO:0000256" key="2">
    <source>
        <dbReference type="ARBA" id="ARBA00009986"/>
    </source>
</evidence>
<dbReference type="FunFam" id="3.40.309.10:FF:000005">
    <property type="entry name" value="1-pyrroline-5-carboxylate dehydrogenase 1"/>
    <property type="match status" value="1"/>
</dbReference>
<evidence type="ECO:0000313" key="14">
    <source>
        <dbReference type="EMBL" id="THH08240.1"/>
    </source>
</evidence>
<dbReference type="EC" id="1.2.1.88" evidence="3"/>
<dbReference type="PROSITE" id="PS00687">
    <property type="entry name" value="ALDEHYDE_DEHYDR_GLU"/>
    <property type="match status" value="1"/>
</dbReference>
<feature type="compositionally biased region" description="Basic and acidic residues" evidence="11">
    <location>
        <begin position="551"/>
        <end position="561"/>
    </location>
</feature>
<dbReference type="PROSITE" id="PS00070">
    <property type="entry name" value="ALDEHYDE_DEHYDR_CYS"/>
    <property type="match status" value="1"/>
</dbReference>